<dbReference type="InterPro" id="IPR000719">
    <property type="entry name" value="Prot_kinase_dom"/>
</dbReference>
<dbReference type="PANTHER" id="PTHR24416">
    <property type="entry name" value="TYROSINE-PROTEIN KINASE RECEPTOR"/>
    <property type="match status" value="1"/>
</dbReference>
<dbReference type="GO" id="GO:0005886">
    <property type="term" value="C:plasma membrane"/>
    <property type="evidence" value="ECO:0007669"/>
    <property type="project" value="TreeGrafter"/>
</dbReference>
<evidence type="ECO:0000313" key="3">
    <source>
        <dbReference type="Proteomes" id="UP000230750"/>
    </source>
</evidence>
<dbReference type="PROSITE" id="PS50011">
    <property type="entry name" value="PROTEIN_KINASE_DOM"/>
    <property type="match status" value="1"/>
</dbReference>
<sequence>MSGRVYVGILDWKVEYAHKHYISIDYSYAPVESTEQEECDNKVQTKNESCNSFERQIQQFGINLQSFRSADALNEFWEASLCDGTLKDKFVVRSLSGKATVDLLEEFRKFQVGLNDLPSHPNVWNVLGCCTDKLPYRICYEFHISTSIREYLLGNFQSSDGLSENGVRQTQTLIALATGIANGMVFLKSYAFDHVALRTEKILIDQTTSCKLYDFCLSSQSQRTAVGFLNESELLAWLAPELIFLEEYNQWTDIWAFGVVMWELWCGGRTPHCGKSRENLELDLRNQRFLVQPNNCPGAIYSLMLSCWKNNASERKMFNNIYEELTSLKDSTDTSWYEDYEYSSLPGSTFYTVLDNNYDKGHLPNELEGYPMKEFL</sequence>
<accession>A0A2G8JCH4</accession>
<dbReference type="InterPro" id="IPR001245">
    <property type="entry name" value="Ser-Thr/Tyr_kinase_cat_dom"/>
</dbReference>
<comment type="caution">
    <text evidence="2">The sequence shown here is derived from an EMBL/GenBank/DDBJ whole genome shotgun (WGS) entry which is preliminary data.</text>
</comment>
<dbReference type="PRINTS" id="PR00109">
    <property type="entry name" value="TYRKINASE"/>
</dbReference>
<dbReference type="Pfam" id="PF07714">
    <property type="entry name" value="PK_Tyr_Ser-Thr"/>
    <property type="match status" value="1"/>
</dbReference>
<dbReference type="AlphaFoldDB" id="A0A2G8JCH4"/>
<organism evidence="2 3">
    <name type="scientific">Stichopus japonicus</name>
    <name type="common">Sea cucumber</name>
    <dbReference type="NCBI Taxonomy" id="307972"/>
    <lineage>
        <taxon>Eukaryota</taxon>
        <taxon>Metazoa</taxon>
        <taxon>Echinodermata</taxon>
        <taxon>Eleutherozoa</taxon>
        <taxon>Echinozoa</taxon>
        <taxon>Holothuroidea</taxon>
        <taxon>Aspidochirotacea</taxon>
        <taxon>Aspidochirotida</taxon>
        <taxon>Stichopodidae</taxon>
        <taxon>Apostichopus</taxon>
    </lineage>
</organism>
<feature type="domain" description="Protein kinase" evidence="1">
    <location>
        <begin position="62"/>
        <end position="328"/>
    </location>
</feature>
<dbReference type="PANTHER" id="PTHR24416:SF611">
    <property type="entry name" value="TYROSINE-PROTEIN KINASE TRANSMEMBRANE RECEPTOR ROR"/>
    <property type="match status" value="1"/>
</dbReference>
<evidence type="ECO:0000313" key="2">
    <source>
        <dbReference type="EMBL" id="PIK33445.1"/>
    </source>
</evidence>
<dbReference type="STRING" id="307972.A0A2G8JCH4"/>
<dbReference type="Proteomes" id="UP000230750">
    <property type="component" value="Unassembled WGS sequence"/>
</dbReference>
<gene>
    <name evidence="2" type="ORF">BSL78_29739</name>
</gene>
<dbReference type="GO" id="GO:0007169">
    <property type="term" value="P:cell surface receptor protein tyrosine kinase signaling pathway"/>
    <property type="evidence" value="ECO:0007669"/>
    <property type="project" value="TreeGrafter"/>
</dbReference>
<dbReference type="InterPro" id="IPR011009">
    <property type="entry name" value="Kinase-like_dom_sf"/>
</dbReference>
<name>A0A2G8JCH4_STIJA</name>
<dbReference type="GO" id="GO:0043235">
    <property type="term" value="C:receptor complex"/>
    <property type="evidence" value="ECO:0007669"/>
    <property type="project" value="TreeGrafter"/>
</dbReference>
<protein>
    <recommendedName>
        <fullName evidence="1">Protein kinase domain-containing protein</fullName>
    </recommendedName>
</protein>
<evidence type="ECO:0000259" key="1">
    <source>
        <dbReference type="PROSITE" id="PS50011"/>
    </source>
</evidence>
<proteinExistence type="predicted"/>
<reference evidence="2 3" key="1">
    <citation type="journal article" date="2017" name="PLoS Biol.">
        <title>The sea cucumber genome provides insights into morphological evolution and visceral regeneration.</title>
        <authorList>
            <person name="Zhang X."/>
            <person name="Sun L."/>
            <person name="Yuan J."/>
            <person name="Sun Y."/>
            <person name="Gao Y."/>
            <person name="Zhang L."/>
            <person name="Li S."/>
            <person name="Dai H."/>
            <person name="Hamel J.F."/>
            <person name="Liu C."/>
            <person name="Yu Y."/>
            <person name="Liu S."/>
            <person name="Lin W."/>
            <person name="Guo K."/>
            <person name="Jin S."/>
            <person name="Xu P."/>
            <person name="Storey K.B."/>
            <person name="Huan P."/>
            <person name="Zhang T."/>
            <person name="Zhou Y."/>
            <person name="Zhang J."/>
            <person name="Lin C."/>
            <person name="Li X."/>
            <person name="Xing L."/>
            <person name="Huo D."/>
            <person name="Sun M."/>
            <person name="Wang L."/>
            <person name="Mercier A."/>
            <person name="Li F."/>
            <person name="Yang H."/>
            <person name="Xiang J."/>
        </authorList>
    </citation>
    <scope>NUCLEOTIDE SEQUENCE [LARGE SCALE GENOMIC DNA]</scope>
    <source>
        <strain evidence="2">Shaxun</strain>
        <tissue evidence="2">Muscle</tissue>
    </source>
</reference>
<dbReference type="GO" id="GO:0004714">
    <property type="term" value="F:transmembrane receptor protein tyrosine kinase activity"/>
    <property type="evidence" value="ECO:0007669"/>
    <property type="project" value="TreeGrafter"/>
</dbReference>
<dbReference type="Gene3D" id="1.10.510.10">
    <property type="entry name" value="Transferase(Phosphotransferase) domain 1"/>
    <property type="match status" value="1"/>
</dbReference>
<keyword evidence="3" id="KW-1185">Reference proteome</keyword>
<dbReference type="SUPFAM" id="SSF56112">
    <property type="entry name" value="Protein kinase-like (PK-like)"/>
    <property type="match status" value="1"/>
</dbReference>
<dbReference type="GO" id="GO:0005524">
    <property type="term" value="F:ATP binding"/>
    <property type="evidence" value="ECO:0007669"/>
    <property type="project" value="InterPro"/>
</dbReference>
<dbReference type="OrthoDB" id="1927542at2759"/>
<dbReference type="EMBL" id="MRZV01002559">
    <property type="protein sequence ID" value="PIK33445.1"/>
    <property type="molecule type" value="Genomic_DNA"/>
</dbReference>
<dbReference type="InterPro" id="IPR050122">
    <property type="entry name" value="RTK"/>
</dbReference>